<evidence type="ECO:0000313" key="2">
    <source>
        <dbReference type="Proteomes" id="UP000234323"/>
    </source>
</evidence>
<dbReference type="VEuPathDB" id="FungiDB:RhiirA1_474243"/>
<dbReference type="PANTHER" id="PTHR46579">
    <property type="entry name" value="F5/8 TYPE C DOMAIN-CONTAINING PROTEIN-RELATED"/>
    <property type="match status" value="1"/>
</dbReference>
<gene>
    <name evidence="1" type="ORF">RhiirA4_489348</name>
</gene>
<reference evidence="1 2" key="1">
    <citation type="submission" date="2015-10" db="EMBL/GenBank/DDBJ databases">
        <title>Genome analyses suggest a sexual origin of heterokaryosis in a supposedly ancient asexual fungus.</title>
        <authorList>
            <person name="Ropars J."/>
            <person name="Sedzielewska K."/>
            <person name="Noel J."/>
            <person name="Charron P."/>
            <person name="Farinelli L."/>
            <person name="Marton T."/>
            <person name="Kruger M."/>
            <person name="Pelin A."/>
            <person name="Brachmann A."/>
            <person name="Corradi N."/>
        </authorList>
    </citation>
    <scope>NUCLEOTIDE SEQUENCE [LARGE SCALE GENOMIC DNA]</scope>
    <source>
        <strain evidence="1 2">A4</strain>
    </source>
</reference>
<evidence type="ECO:0000313" key="1">
    <source>
        <dbReference type="EMBL" id="PKY62604.1"/>
    </source>
</evidence>
<organism evidence="1 2">
    <name type="scientific">Rhizophagus irregularis</name>
    <dbReference type="NCBI Taxonomy" id="588596"/>
    <lineage>
        <taxon>Eukaryota</taxon>
        <taxon>Fungi</taxon>
        <taxon>Fungi incertae sedis</taxon>
        <taxon>Mucoromycota</taxon>
        <taxon>Glomeromycotina</taxon>
        <taxon>Glomeromycetes</taxon>
        <taxon>Glomerales</taxon>
        <taxon>Glomeraceae</taxon>
        <taxon>Rhizophagus</taxon>
    </lineage>
</organism>
<dbReference type="AlphaFoldDB" id="A0A2I1HUP2"/>
<evidence type="ECO:0008006" key="3">
    <source>
        <dbReference type="Google" id="ProtNLM"/>
    </source>
</evidence>
<comment type="caution">
    <text evidence="1">The sequence shown here is derived from an EMBL/GenBank/DDBJ whole genome shotgun (WGS) entry which is preliminary data.</text>
</comment>
<proteinExistence type="predicted"/>
<keyword evidence="2" id="KW-1185">Reference proteome</keyword>
<sequence length="286" mass="33451">MGEGFSGFTADQSKTFILIYATIITWDLLREDDRKILSYFVHACNILVCRIISKPKLEEVHRYLLSMVKLVERSYGLEKITSNMHLCLLICKCVFDYGPLYSFWYYSFERMNGLLGSLHNSNRHIEPELLKIVQHYSLLDELSLHVDKDQHLSACLRYIAFKETVGINLFARLRLGAEVFGSTFSPRYTRSANILVQFVLNDDNTTDTWYKAADERKSRFHCQIDRDGANITNVELWKKKFYKLSRNCIIPIHNILGRFIGRTMKIGKKNPKEYLSIIPINRKIYI</sequence>
<dbReference type="EMBL" id="LLXI01007492">
    <property type="protein sequence ID" value="PKY62604.1"/>
    <property type="molecule type" value="Genomic_DNA"/>
</dbReference>
<dbReference type="PANTHER" id="PTHR46579:SF1">
    <property type="entry name" value="F5_8 TYPE C DOMAIN-CONTAINING PROTEIN"/>
    <property type="match status" value="1"/>
</dbReference>
<protein>
    <recommendedName>
        <fullName evidence="3">Transposase domain-containing protein</fullName>
    </recommendedName>
</protein>
<accession>A0A2I1HUP2</accession>
<dbReference type="Proteomes" id="UP000234323">
    <property type="component" value="Unassembled WGS sequence"/>
</dbReference>
<name>A0A2I1HUP2_9GLOM</name>